<evidence type="ECO:0000313" key="4">
    <source>
        <dbReference type="EMBL" id="CAD6931329.1"/>
    </source>
</evidence>
<gene>
    <name evidence="4" type="ORF">JKILLFL_G1128</name>
</gene>
<dbReference type="SUPFAM" id="SSF53098">
    <property type="entry name" value="Ribonuclease H-like"/>
    <property type="match status" value="1"/>
</dbReference>
<protein>
    <recommendedName>
        <fullName evidence="3">Retrovirus-related Pol polyprotein from transposon TNT 1-94-like beta-barrel domain-containing protein</fullName>
    </recommendedName>
</protein>
<feature type="region of interest" description="Disordered" evidence="2">
    <location>
        <begin position="180"/>
        <end position="207"/>
    </location>
</feature>
<dbReference type="EMBL" id="CAJHJF010002924">
    <property type="protein sequence ID" value="CAD6931329.1"/>
    <property type="molecule type" value="Genomic_DNA"/>
</dbReference>
<feature type="compositionally biased region" description="Low complexity" evidence="2">
    <location>
        <begin position="50"/>
        <end position="65"/>
    </location>
</feature>
<dbReference type="PANTHER" id="PTHR42648:SF28">
    <property type="entry name" value="TRANSPOSON-ENCODED PROTEIN WITH RIBONUCLEASE H-LIKE AND RETROVIRUS ZINC FINGER-LIKE DOMAINS"/>
    <property type="match status" value="1"/>
</dbReference>
<keyword evidence="1" id="KW-0645">Protease</keyword>
<keyword evidence="1" id="KW-0378">Hydrolase</keyword>
<accession>A0A9N8LSX9</accession>
<feature type="region of interest" description="Disordered" evidence="2">
    <location>
        <begin position="1"/>
        <end position="65"/>
    </location>
</feature>
<dbReference type="GO" id="GO:0003676">
    <property type="term" value="F:nucleic acid binding"/>
    <property type="evidence" value="ECO:0007669"/>
    <property type="project" value="InterPro"/>
</dbReference>
<dbReference type="InterPro" id="IPR036397">
    <property type="entry name" value="RNaseH_sf"/>
</dbReference>
<name>A0A9N8LSX9_9BASI</name>
<dbReference type="InterPro" id="IPR054722">
    <property type="entry name" value="PolX-like_BBD"/>
</dbReference>
<evidence type="ECO:0000256" key="2">
    <source>
        <dbReference type="SAM" id="MobiDB-lite"/>
    </source>
</evidence>
<dbReference type="InterPro" id="IPR012337">
    <property type="entry name" value="RNaseH-like_sf"/>
</dbReference>
<feature type="compositionally biased region" description="Low complexity" evidence="2">
    <location>
        <begin position="13"/>
        <end position="29"/>
    </location>
</feature>
<organism evidence="4 5">
    <name type="scientific">Tilletia laevis</name>
    <dbReference type="NCBI Taxonomy" id="157183"/>
    <lineage>
        <taxon>Eukaryota</taxon>
        <taxon>Fungi</taxon>
        <taxon>Dikarya</taxon>
        <taxon>Basidiomycota</taxon>
        <taxon>Ustilaginomycotina</taxon>
        <taxon>Exobasidiomycetes</taxon>
        <taxon>Tilletiales</taxon>
        <taxon>Tilletiaceae</taxon>
        <taxon>Tilletia</taxon>
    </lineage>
</organism>
<dbReference type="AlphaFoldDB" id="A0A9N8LSX9"/>
<evidence type="ECO:0000313" key="5">
    <source>
        <dbReference type="Proteomes" id="UP000836404"/>
    </source>
</evidence>
<feature type="compositionally biased region" description="Polar residues" evidence="2">
    <location>
        <begin position="34"/>
        <end position="49"/>
    </location>
</feature>
<dbReference type="Gene3D" id="3.30.420.10">
    <property type="entry name" value="Ribonuclease H-like superfamily/Ribonuclease H"/>
    <property type="match status" value="1"/>
</dbReference>
<dbReference type="GO" id="GO:0006508">
    <property type="term" value="P:proteolysis"/>
    <property type="evidence" value="ECO:0007669"/>
    <property type="project" value="UniProtKB-KW"/>
</dbReference>
<keyword evidence="5" id="KW-1185">Reference proteome</keyword>
<dbReference type="InterPro" id="IPR039537">
    <property type="entry name" value="Retrotran_Ty1/copia-like"/>
</dbReference>
<feature type="domain" description="Retrovirus-related Pol polyprotein from transposon TNT 1-94-like beta-barrel" evidence="3">
    <location>
        <begin position="190"/>
        <end position="264"/>
    </location>
</feature>
<evidence type="ECO:0000256" key="1">
    <source>
        <dbReference type="ARBA" id="ARBA00022670"/>
    </source>
</evidence>
<comment type="caution">
    <text evidence="4">The sequence shown here is derived from an EMBL/GenBank/DDBJ whole genome shotgun (WGS) entry which is preliminary data.</text>
</comment>
<proteinExistence type="predicted"/>
<dbReference type="GO" id="GO:0008233">
    <property type="term" value="F:peptidase activity"/>
    <property type="evidence" value="ECO:0007669"/>
    <property type="project" value="UniProtKB-KW"/>
</dbReference>
<dbReference type="Pfam" id="PF22936">
    <property type="entry name" value="Pol_BBD"/>
    <property type="match status" value="1"/>
</dbReference>
<evidence type="ECO:0000259" key="3">
    <source>
        <dbReference type="Pfam" id="PF22936"/>
    </source>
</evidence>
<sequence>MSRFSGEEALQPLAADAAASSAAADGARALRVEQSPSVNSHPQGQASTKGGNRPNNNRRQGNSSSRTATKCWWCDIVGHRYEVCSKRLAGQPPNPNGKIGRERNGQTQTNGSYSLDQMSPAVLSARIAHLENTHLQASAFYAGPSGHYRPQAAPFMHQNTFSAVPSFHNHHHQPTSLAHRISEVPPSHPGASSHMTPNAAAFASTKPDSTSVVTASGKHLRSIGRGTVTLQINSPNPGILALLDVLLVPELEFSLISVYKLNEDHLRVEFTEHLEAVISDPFQRDFIVSAPWSAASQAYLILAIGDTERSKASALVTTTNEERSGTQLSQRDLQEILWHERTGHMGKTRLPLLYEVSRGLPELLAKRYHLSNSQCWVCYLTNLRRLPFPNSTTKSTRALELVHADLTGRIIVKSFGGAEYLAILVDDFTRMVWVLPLAKKSDFVSAFIK</sequence>
<reference evidence="4 5" key="1">
    <citation type="submission" date="2020-10" db="EMBL/GenBank/DDBJ databases">
        <authorList>
            <person name="Sedaghatjoo S."/>
        </authorList>
    </citation>
    <scope>NUCLEOTIDE SEQUENCE [LARGE SCALE GENOMIC DNA]</scope>
    <source>
        <strain evidence="4 5">LLFL</strain>
    </source>
</reference>
<dbReference type="Proteomes" id="UP000836404">
    <property type="component" value="Unassembled WGS sequence"/>
</dbReference>
<feature type="region of interest" description="Disordered" evidence="2">
    <location>
        <begin position="87"/>
        <end position="111"/>
    </location>
</feature>
<dbReference type="PANTHER" id="PTHR42648">
    <property type="entry name" value="TRANSPOSASE, PUTATIVE-RELATED"/>
    <property type="match status" value="1"/>
</dbReference>